<dbReference type="EMBL" id="BGPR01000016">
    <property type="protein sequence ID" value="GBL78778.1"/>
    <property type="molecule type" value="Genomic_DNA"/>
</dbReference>
<dbReference type="AlphaFoldDB" id="A0A4Y2AG59"/>
<protein>
    <submittedName>
        <fullName evidence="2">Uncharacterized protein</fullName>
    </submittedName>
</protein>
<evidence type="ECO:0000256" key="1">
    <source>
        <dbReference type="SAM" id="MobiDB-lite"/>
    </source>
</evidence>
<name>A0A4Y2AG59_ARAVE</name>
<sequence length="100" mass="11602">MTKSTHELTPLLQTSTAHQQEDIWPPTYDDLAPYDLAPYVNDTTDLQWNRVSNLETIWLRGRHLTIRLPLPPDRKTDVIAKMVLRPHKDLKNKDSSKSRG</sequence>
<evidence type="ECO:0000313" key="3">
    <source>
        <dbReference type="Proteomes" id="UP000499080"/>
    </source>
</evidence>
<evidence type="ECO:0000313" key="2">
    <source>
        <dbReference type="EMBL" id="GBL78778.1"/>
    </source>
</evidence>
<feature type="region of interest" description="Disordered" evidence="1">
    <location>
        <begin position="1"/>
        <end position="21"/>
    </location>
</feature>
<organism evidence="2 3">
    <name type="scientific">Araneus ventricosus</name>
    <name type="common">Orbweaver spider</name>
    <name type="synonym">Epeira ventricosa</name>
    <dbReference type="NCBI Taxonomy" id="182803"/>
    <lineage>
        <taxon>Eukaryota</taxon>
        <taxon>Metazoa</taxon>
        <taxon>Ecdysozoa</taxon>
        <taxon>Arthropoda</taxon>
        <taxon>Chelicerata</taxon>
        <taxon>Arachnida</taxon>
        <taxon>Araneae</taxon>
        <taxon>Araneomorphae</taxon>
        <taxon>Entelegynae</taxon>
        <taxon>Araneoidea</taxon>
        <taxon>Araneidae</taxon>
        <taxon>Araneus</taxon>
    </lineage>
</organism>
<dbReference type="Proteomes" id="UP000499080">
    <property type="component" value="Unassembled WGS sequence"/>
</dbReference>
<reference evidence="2 3" key="1">
    <citation type="journal article" date="2019" name="Sci. Rep.">
        <title>Orb-weaving spider Araneus ventricosus genome elucidates the spidroin gene catalogue.</title>
        <authorList>
            <person name="Kono N."/>
            <person name="Nakamura H."/>
            <person name="Ohtoshi R."/>
            <person name="Moran D.A.P."/>
            <person name="Shinohara A."/>
            <person name="Yoshida Y."/>
            <person name="Fujiwara M."/>
            <person name="Mori M."/>
            <person name="Tomita M."/>
            <person name="Arakawa K."/>
        </authorList>
    </citation>
    <scope>NUCLEOTIDE SEQUENCE [LARGE SCALE GENOMIC DNA]</scope>
</reference>
<accession>A0A4Y2AG59</accession>
<gene>
    <name evidence="2" type="ORF">AVEN_65318_1</name>
</gene>
<proteinExistence type="predicted"/>
<comment type="caution">
    <text evidence="2">The sequence shown here is derived from an EMBL/GenBank/DDBJ whole genome shotgun (WGS) entry which is preliminary data.</text>
</comment>
<keyword evidence="3" id="KW-1185">Reference proteome</keyword>